<organism evidence="2 3">
    <name type="scientific">Oryzomicrobium terrae</name>
    <dbReference type="NCBI Taxonomy" id="1735038"/>
    <lineage>
        <taxon>Bacteria</taxon>
        <taxon>Pseudomonadati</taxon>
        <taxon>Pseudomonadota</taxon>
        <taxon>Betaproteobacteria</taxon>
        <taxon>Rhodocyclales</taxon>
        <taxon>Rhodocyclaceae</taxon>
        <taxon>Oryzomicrobium</taxon>
    </lineage>
</organism>
<dbReference type="Proteomes" id="UP000323671">
    <property type="component" value="Chromosome"/>
</dbReference>
<feature type="signal peptide" evidence="1">
    <location>
        <begin position="1"/>
        <end position="31"/>
    </location>
</feature>
<dbReference type="GO" id="GO:0043448">
    <property type="term" value="P:alkane catabolic process"/>
    <property type="evidence" value="ECO:0007669"/>
    <property type="project" value="TreeGrafter"/>
</dbReference>
<keyword evidence="3" id="KW-1185">Reference proteome</keyword>
<dbReference type="PANTHER" id="PTHR39335:SF1">
    <property type="entry name" value="BLL4220 PROTEIN"/>
    <property type="match status" value="1"/>
</dbReference>
<evidence type="ECO:0008006" key="4">
    <source>
        <dbReference type="Google" id="ProtNLM"/>
    </source>
</evidence>
<evidence type="ECO:0000256" key="1">
    <source>
        <dbReference type="SAM" id="SignalP"/>
    </source>
</evidence>
<dbReference type="RefSeq" id="WP_149425751.1">
    <property type="nucleotide sequence ID" value="NZ_CP022579.1"/>
</dbReference>
<protein>
    <recommendedName>
        <fullName evidence="4">Lipoprotein</fullName>
    </recommendedName>
</protein>
<accession>A0A5C1E9D5</accession>
<evidence type="ECO:0000313" key="3">
    <source>
        <dbReference type="Proteomes" id="UP000323671"/>
    </source>
</evidence>
<dbReference type="PANTHER" id="PTHR39335">
    <property type="entry name" value="BLL4220 PROTEIN"/>
    <property type="match status" value="1"/>
</dbReference>
<dbReference type="PROSITE" id="PS51257">
    <property type="entry name" value="PROKAR_LIPOPROTEIN"/>
    <property type="match status" value="1"/>
</dbReference>
<dbReference type="PIRSF" id="PIRSF029720">
    <property type="entry name" value="UCP029720"/>
    <property type="match status" value="1"/>
</dbReference>
<reference evidence="2 3" key="1">
    <citation type="submission" date="2017-07" db="EMBL/GenBank/DDBJ databases">
        <title>Complete genome sequence of Oryzomicrobium terrae TPP412.</title>
        <authorList>
            <person name="Chiu L.-W."/>
            <person name="Lo K.-J."/>
            <person name="Tsai Y.-M."/>
            <person name="Lin S.-S."/>
            <person name="Kuo C.-H."/>
            <person name="Liu C.-T."/>
        </authorList>
    </citation>
    <scope>NUCLEOTIDE SEQUENCE [LARGE SCALE GENOMIC DNA]</scope>
    <source>
        <strain evidence="2 3">TPP412</strain>
    </source>
</reference>
<dbReference type="EMBL" id="CP022579">
    <property type="protein sequence ID" value="QEL65591.1"/>
    <property type="molecule type" value="Genomic_DNA"/>
</dbReference>
<feature type="chain" id="PRO_5023036202" description="Lipoprotein" evidence="1">
    <location>
        <begin position="32"/>
        <end position="130"/>
    </location>
</feature>
<dbReference type="AlphaFoldDB" id="A0A5C1E9D5"/>
<proteinExistence type="predicted"/>
<dbReference type="InterPro" id="IPR005297">
    <property type="entry name" value="Lipoprotein_repeat"/>
</dbReference>
<dbReference type="KEGG" id="otr:OTERR_21150"/>
<dbReference type="InterPro" id="IPR014558">
    <property type="entry name" value="UCP029720"/>
</dbReference>
<sequence length="130" mass="13936">MNLFFLRTPSLALAGLLLVTACATSSGQAMAPARMQGGMLVGANGMTLYTSDRDPAGGMKSTCNGPCAANWPPLYAMAGDKPMGDWSIVTRDDGRQQWAYKGKPLYFWSKDQKPGDANGDGFNSVWHVAR</sequence>
<gene>
    <name evidence="2" type="ORF">OTERR_21150</name>
</gene>
<dbReference type="Pfam" id="PF03640">
    <property type="entry name" value="Lipoprotein_15"/>
    <property type="match status" value="2"/>
</dbReference>
<keyword evidence="1" id="KW-0732">Signal</keyword>
<name>A0A5C1E9D5_9RHOO</name>
<evidence type="ECO:0000313" key="2">
    <source>
        <dbReference type="EMBL" id="QEL65591.1"/>
    </source>
</evidence>